<protein>
    <recommendedName>
        <fullName evidence="1">DUF6533 domain-containing protein</fullName>
    </recommendedName>
</protein>
<dbReference type="OrthoDB" id="3350812at2759"/>
<dbReference type="Pfam" id="PF20151">
    <property type="entry name" value="DUF6533"/>
    <property type="match status" value="1"/>
</dbReference>
<sequence>MDVAVFISSTRNKIVSRHIHNIVVTTWIADWLHTLPFEVEVIWPARWNLVKFLYLFSRYFPIDIIFSYIYIEVPDVKVRPRSLAPTQPTASNFEITALVDVSDLILW</sequence>
<evidence type="ECO:0000259" key="1">
    <source>
        <dbReference type="Pfam" id="PF20151"/>
    </source>
</evidence>
<dbReference type="EMBL" id="SDEE01000540">
    <property type="protein sequence ID" value="RXW15549.1"/>
    <property type="molecule type" value="Genomic_DNA"/>
</dbReference>
<proteinExistence type="predicted"/>
<accession>A0A4Q2D8E7</accession>
<comment type="caution">
    <text evidence="2">The sequence shown here is derived from an EMBL/GenBank/DDBJ whole genome shotgun (WGS) entry which is preliminary data.</text>
</comment>
<evidence type="ECO:0000313" key="2">
    <source>
        <dbReference type="EMBL" id="RXW15549.1"/>
    </source>
</evidence>
<feature type="domain" description="DUF6533" evidence="1">
    <location>
        <begin position="23"/>
        <end position="62"/>
    </location>
</feature>
<dbReference type="InterPro" id="IPR045340">
    <property type="entry name" value="DUF6533"/>
</dbReference>
<evidence type="ECO:0000313" key="3">
    <source>
        <dbReference type="Proteomes" id="UP000290288"/>
    </source>
</evidence>
<dbReference type="AlphaFoldDB" id="A0A4Q2D8E7"/>
<organism evidence="2 3">
    <name type="scientific">Candolleomyces aberdarensis</name>
    <dbReference type="NCBI Taxonomy" id="2316362"/>
    <lineage>
        <taxon>Eukaryota</taxon>
        <taxon>Fungi</taxon>
        <taxon>Dikarya</taxon>
        <taxon>Basidiomycota</taxon>
        <taxon>Agaricomycotina</taxon>
        <taxon>Agaricomycetes</taxon>
        <taxon>Agaricomycetidae</taxon>
        <taxon>Agaricales</taxon>
        <taxon>Agaricineae</taxon>
        <taxon>Psathyrellaceae</taxon>
        <taxon>Candolleomyces</taxon>
    </lineage>
</organism>
<dbReference type="Proteomes" id="UP000290288">
    <property type="component" value="Unassembled WGS sequence"/>
</dbReference>
<gene>
    <name evidence="2" type="ORF">EST38_g10307</name>
</gene>
<keyword evidence="3" id="KW-1185">Reference proteome</keyword>
<reference evidence="2 3" key="1">
    <citation type="submission" date="2019-01" db="EMBL/GenBank/DDBJ databases">
        <title>Draft genome sequence of Psathyrella aberdarensis IHI B618.</title>
        <authorList>
            <person name="Buettner E."/>
            <person name="Kellner H."/>
        </authorList>
    </citation>
    <scope>NUCLEOTIDE SEQUENCE [LARGE SCALE GENOMIC DNA]</scope>
    <source>
        <strain evidence="2 3">IHI B618</strain>
    </source>
</reference>
<name>A0A4Q2D8E7_9AGAR</name>